<sequence>MRLRALGLVLLTASLVAACGARVDPGQSLVCRTAIVALHPEGARLDIAREIPDADGLGLTLVHDAALPGEPPRRVRTSCRFANAADDSLAESGPPTLTTVVHDGVALSPTALFLLDRYWTGRGPLAAGAAPARPTALAGTGLALSHGGVHAVQVATAAVTTGSLYALLAVAYCLVYGLVGRVFLAFGEIAIVGGYAVAIAVGVVLAASGIAGEVGVYAGLGLGLVLAPLVAGSLARMLAQGVVAPLAHRPGYAMIVASFGLVIALSEGLRLLQGGSEVWIAPGRVRGLVLATNPDGATATITLTQGVAIALALAGALAAMLLVARTRFGRAWRAVADDAHAAALMGVDARATLVTAVTLAGALAAFAGWFVVAHYGNISFAGGLLLGLKALVAAILGGIGSLPGALLGGLLLGLGESLWSAFLPGAYRDVAVFGALALLLALRPGGLLGDAHPGHQRV</sequence>
<dbReference type="InterPro" id="IPR001851">
    <property type="entry name" value="ABC_transp_permease"/>
</dbReference>
<keyword evidence="10" id="KW-0732">Signal</keyword>
<evidence type="ECO:0000256" key="4">
    <source>
        <dbReference type="ARBA" id="ARBA00022692"/>
    </source>
</evidence>
<evidence type="ECO:0000256" key="9">
    <source>
        <dbReference type="SAM" id="Phobius"/>
    </source>
</evidence>
<dbReference type="PANTHER" id="PTHR11795">
    <property type="entry name" value="BRANCHED-CHAIN AMINO ACID TRANSPORT SYSTEM PERMEASE PROTEIN LIVH"/>
    <property type="match status" value="1"/>
</dbReference>
<feature type="transmembrane region" description="Helical" evidence="9">
    <location>
        <begin position="426"/>
        <end position="442"/>
    </location>
</feature>
<dbReference type="GO" id="GO:0005886">
    <property type="term" value="C:plasma membrane"/>
    <property type="evidence" value="ECO:0007669"/>
    <property type="project" value="UniProtKB-SubCell"/>
</dbReference>
<keyword evidence="7 9" id="KW-0472">Membrane</keyword>
<accession>A0A917Q8M0</accession>
<dbReference type="InterPro" id="IPR052157">
    <property type="entry name" value="BCAA_transport_permease"/>
</dbReference>
<organism evidence="11 12">
    <name type="scientific">Salinarimonas ramus</name>
    <dbReference type="NCBI Taxonomy" id="690164"/>
    <lineage>
        <taxon>Bacteria</taxon>
        <taxon>Pseudomonadati</taxon>
        <taxon>Pseudomonadota</taxon>
        <taxon>Alphaproteobacteria</taxon>
        <taxon>Hyphomicrobiales</taxon>
        <taxon>Salinarimonadaceae</taxon>
        <taxon>Salinarimonas</taxon>
    </lineage>
</organism>
<evidence type="ECO:0000256" key="2">
    <source>
        <dbReference type="ARBA" id="ARBA00022448"/>
    </source>
</evidence>
<evidence type="ECO:0000256" key="3">
    <source>
        <dbReference type="ARBA" id="ARBA00022475"/>
    </source>
</evidence>
<evidence type="ECO:0000256" key="8">
    <source>
        <dbReference type="ARBA" id="ARBA00037998"/>
    </source>
</evidence>
<dbReference type="GO" id="GO:0006865">
    <property type="term" value="P:amino acid transport"/>
    <property type="evidence" value="ECO:0007669"/>
    <property type="project" value="UniProtKB-KW"/>
</dbReference>
<name>A0A917Q8M0_9HYPH</name>
<evidence type="ECO:0008006" key="13">
    <source>
        <dbReference type="Google" id="ProtNLM"/>
    </source>
</evidence>
<keyword evidence="3" id="KW-1003">Cell membrane</keyword>
<comment type="subcellular location">
    <subcellularLocation>
        <location evidence="1">Cell membrane</location>
        <topology evidence="1">Multi-pass membrane protein</topology>
    </subcellularLocation>
</comment>
<dbReference type="AlphaFoldDB" id="A0A917Q8M0"/>
<evidence type="ECO:0000256" key="10">
    <source>
        <dbReference type="SAM" id="SignalP"/>
    </source>
</evidence>
<dbReference type="GO" id="GO:0022857">
    <property type="term" value="F:transmembrane transporter activity"/>
    <property type="evidence" value="ECO:0007669"/>
    <property type="project" value="InterPro"/>
</dbReference>
<feature type="transmembrane region" description="Helical" evidence="9">
    <location>
        <begin position="164"/>
        <end position="184"/>
    </location>
</feature>
<keyword evidence="2" id="KW-0813">Transport</keyword>
<keyword evidence="12" id="KW-1185">Reference proteome</keyword>
<feature type="transmembrane region" description="Helical" evidence="9">
    <location>
        <begin position="191"/>
        <end position="211"/>
    </location>
</feature>
<keyword evidence="4 9" id="KW-0812">Transmembrane</keyword>
<proteinExistence type="inferred from homology"/>
<evidence type="ECO:0000256" key="5">
    <source>
        <dbReference type="ARBA" id="ARBA00022970"/>
    </source>
</evidence>
<dbReference type="Pfam" id="PF02653">
    <property type="entry name" value="BPD_transp_2"/>
    <property type="match status" value="1"/>
</dbReference>
<feature type="transmembrane region" description="Helical" evidence="9">
    <location>
        <begin position="391"/>
        <end position="414"/>
    </location>
</feature>
<comment type="similarity">
    <text evidence="8">Belongs to the binding-protein-dependent transport system permease family. LivHM subfamily.</text>
</comment>
<dbReference type="EMBL" id="BMMF01000006">
    <property type="protein sequence ID" value="GGK36171.1"/>
    <property type="molecule type" value="Genomic_DNA"/>
</dbReference>
<comment type="caution">
    <text evidence="11">The sequence shown here is derived from an EMBL/GenBank/DDBJ whole genome shotgun (WGS) entry which is preliminary data.</text>
</comment>
<protein>
    <recommendedName>
        <fullName evidence="13">Branched-chain amino acid transport system permease protein</fullName>
    </recommendedName>
</protein>
<gene>
    <name evidence="11" type="ORF">GCM10011322_23980</name>
</gene>
<dbReference type="Proteomes" id="UP000600449">
    <property type="component" value="Unassembled WGS sequence"/>
</dbReference>
<dbReference type="PANTHER" id="PTHR11795:SF445">
    <property type="entry name" value="AMINO ACID ABC TRANSPORTER PERMEASE PROTEIN"/>
    <property type="match status" value="1"/>
</dbReference>
<feature type="signal peptide" evidence="10">
    <location>
        <begin position="1"/>
        <end position="18"/>
    </location>
</feature>
<evidence type="ECO:0000256" key="1">
    <source>
        <dbReference type="ARBA" id="ARBA00004651"/>
    </source>
</evidence>
<feature type="chain" id="PRO_5038114794" description="Branched-chain amino acid transport system permease protein" evidence="10">
    <location>
        <begin position="19"/>
        <end position="458"/>
    </location>
</feature>
<keyword evidence="6 9" id="KW-1133">Transmembrane helix</keyword>
<feature type="transmembrane region" description="Helical" evidence="9">
    <location>
        <begin position="217"/>
        <end position="239"/>
    </location>
</feature>
<evidence type="ECO:0000256" key="7">
    <source>
        <dbReference type="ARBA" id="ARBA00023136"/>
    </source>
</evidence>
<evidence type="ECO:0000313" key="12">
    <source>
        <dbReference type="Proteomes" id="UP000600449"/>
    </source>
</evidence>
<feature type="transmembrane region" description="Helical" evidence="9">
    <location>
        <begin position="351"/>
        <end position="371"/>
    </location>
</feature>
<feature type="transmembrane region" description="Helical" evidence="9">
    <location>
        <begin position="303"/>
        <end position="324"/>
    </location>
</feature>
<feature type="transmembrane region" description="Helical" evidence="9">
    <location>
        <begin position="251"/>
        <end position="272"/>
    </location>
</feature>
<reference evidence="11 12" key="1">
    <citation type="journal article" date="2014" name="Int. J. Syst. Evol. Microbiol.">
        <title>Complete genome sequence of Corynebacterium casei LMG S-19264T (=DSM 44701T), isolated from a smear-ripened cheese.</title>
        <authorList>
            <consortium name="US DOE Joint Genome Institute (JGI-PGF)"/>
            <person name="Walter F."/>
            <person name="Albersmeier A."/>
            <person name="Kalinowski J."/>
            <person name="Ruckert C."/>
        </authorList>
    </citation>
    <scope>NUCLEOTIDE SEQUENCE [LARGE SCALE GENOMIC DNA]</scope>
    <source>
        <strain evidence="11 12">CGMCC 1.9161</strain>
    </source>
</reference>
<dbReference type="PROSITE" id="PS51257">
    <property type="entry name" value="PROKAR_LIPOPROTEIN"/>
    <property type="match status" value="1"/>
</dbReference>
<evidence type="ECO:0000256" key="6">
    <source>
        <dbReference type="ARBA" id="ARBA00022989"/>
    </source>
</evidence>
<keyword evidence="5" id="KW-0029">Amino-acid transport</keyword>
<evidence type="ECO:0000313" key="11">
    <source>
        <dbReference type="EMBL" id="GGK36171.1"/>
    </source>
</evidence>